<sequence length="56" mass="6362">MTAKQQQHDNNRALTPDKHAAKYRQYCIAVSYWLIELQSSDKLCTSILQAVGVVLL</sequence>
<dbReference type="AlphaFoldDB" id="C8VDY1"/>
<accession>C8VDY1</accession>
<protein>
    <submittedName>
        <fullName evidence="1">Uncharacterized protein</fullName>
    </submittedName>
</protein>
<dbReference type="InParanoid" id="C8VDY1"/>
<dbReference type="EMBL" id="BN001304">
    <property type="protein sequence ID" value="CBF80241.1"/>
    <property type="molecule type" value="Genomic_DNA"/>
</dbReference>
<dbReference type="RefSeq" id="XP_050468064.1">
    <property type="nucleotide sequence ID" value="XM_050612110.1"/>
</dbReference>
<reference evidence="2" key="2">
    <citation type="journal article" date="2009" name="Fungal Genet. Biol.">
        <title>The 2008 update of the Aspergillus nidulans genome annotation: a community effort.</title>
        <authorList>
            <person name="Wortman J.R."/>
            <person name="Gilsenan J.M."/>
            <person name="Joardar V."/>
            <person name="Deegan J."/>
            <person name="Clutterbuck J."/>
            <person name="Andersen M.R."/>
            <person name="Archer D."/>
            <person name="Bencina M."/>
            <person name="Braus G."/>
            <person name="Coutinho P."/>
            <person name="von Dohren H."/>
            <person name="Doonan J."/>
            <person name="Driessen A.J."/>
            <person name="Durek P."/>
            <person name="Espeso E."/>
            <person name="Fekete E."/>
            <person name="Flipphi M."/>
            <person name="Estrada C.G."/>
            <person name="Geysens S."/>
            <person name="Goldman G."/>
            <person name="de Groot P.W."/>
            <person name="Hansen K."/>
            <person name="Harris S.D."/>
            <person name="Heinekamp T."/>
            <person name="Helmstaedt K."/>
            <person name="Henrissat B."/>
            <person name="Hofmann G."/>
            <person name="Homan T."/>
            <person name="Horio T."/>
            <person name="Horiuchi H."/>
            <person name="James S."/>
            <person name="Jones M."/>
            <person name="Karaffa L."/>
            <person name="Karanyi Z."/>
            <person name="Kato M."/>
            <person name="Keller N."/>
            <person name="Kelly D.E."/>
            <person name="Kiel J.A."/>
            <person name="Kim J.M."/>
            <person name="van der Klei I.J."/>
            <person name="Klis F.M."/>
            <person name="Kovalchuk A."/>
            <person name="Krasevec N."/>
            <person name="Kubicek C.P."/>
            <person name="Liu B."/>
            <person name="Maccabe A."/>
            <person name="Meyer V."/>
            <person name="Mirabito P."/>
            <person name="Miskei M."/>
            <person name="Mos M."/>
            <person name="Mullins J."/>
            <person name="Nelson D.R."/>
            <person name="Nielsen J."/>
            <person name="Oakley B.R."/>
            <person name="Osmani S.A."/>
            <person name="Pakula T."/>
            <person name="Paszewski A."/>
            <person name="Paulsen I."/>
            <person name="Pilsyk S."/>
            <person name="Pocsi I."/>
            <person name="Punt P.J."/>
            <person name="Ram A.F."/>
            <person name="Ren Q."/>
            <person name="Robellet X."/>
            <person name="Robson G."/>
            <person name="Seiboth B."/>
            <person name="van Solingen P."/>
            <person name="Specht T."/>
            <person name="Sun J."/>
            <person name="Taheri-Talesh N."/>
            <person name="Takeshita N."/>
            <person name="Ussery D."/>
            <person name="vanKuyk P.A."/>
            <person name="Visser H."/>
            <person name="van de Vondervoort P.J."/>
            <person name="de Vries R.P."/>
            <person name="Walton J."/>
            <person name="Xiang X."/>
            <person name="Xiong Y."/>
            <person name="Zeng A.P."/>
            <person name="Brandt B.W."/>
            <person name="Cornell M.J."/>
            <person name="van den Hondel C.A."/>
            <person name="Visser J."/>
            <person name="Oliver S.G."/>
            <person name="Turner G."/>
        </authorList>
    </citation>
    <scope>GENOME REANNOTATION</scope>
    <source>
        <strain evidence="2">FGSC A4 / ATCC 38163 / CBS 112.46 / NRRL 194 / M139</strain>
    </source>
</reference>
<evidence type="ECO:0000313" key="1">
    <source>
        <dbReference type="EMBL" id="CBF80241.1"/>
    </source>
</evidence>
<evidence type="ECO:0000313" key="2">
    <source>
        <dbReference type="Proteomes" id="UP000000560"/>
    </source>
</evidence>
<gene>
    <name evidence="1" type="ORF">ANIA_11579</name>
</gene>
<keyword evidence="2" id="KW-1185">Reference proteome</keyword>
<dbReference type="Proteomes" id="UP000000560">
    <property type="component" value="Chromosome IV"/>
</dbReference>
<dbReference type="GeneID" id="74897144"/>
<reference evidence="2" key="1">
    <citation type="journal article" date="2005" name="Nature">
        <title>Sequencing of Aspergillus nidulans and comparative analysis with A. fumigatus and A. oryzae.</title>
        <authorList>
            <person name="Galagan J.E."/>
            <person name="Calvo S.E."/>
            <person name="Cuomo C."/>
            <person name="Ma L.J."/>
            <person name="Wortman J.R."/>
            <person name="Batzoglou S."/>
            <person name="Lee S.I."/>
            <person name="Basturkmen M."/>
            <person name="Spevak C.C."/>
            <person name="Clutterbuck J."/>
            <person name="Kapitonov V."/>
            <person name="Jurka J."/>
            <person name="Scazzocchio C."/>
            <person name="Farman M."/>
            <person name="Butler J."/>
            <person name="Purcell S."/>
            <person name="Harris S."/>
            <person name="Braus G.H."/>
            <person name="Draht O."/>
            <person name="Busch S."/>
            <person name="D'Enfert C."/>
            <person name="Bouchier C."/>
            <person name="Goldman G.H."/>
            <person name="Bell-Pedersen D."/>
            <person name="Griffiths-Jones S."/>
            <person name="Doonan J.H."/>
            <person name="Yu J."/>
            <person name="Vienken K."/>
            <person name="Pain A."/>
            <person name="Freitag M."/>
            <person name="Selker E.U."/>
            <person name="Archer D.B."/>
            <person name="Penalva M.A."/>
            <person name="Oakley B.R."/>
            <person name="Momany M."/>
            <person name="Tanaka T."/>
            <person name="Kumagai T."/>
            <person name="Asai K."/>
            <person name="Machida M."/>
            <person name="Nierman W.C."/>
            <person name="Denning D.W."/>
            <person name="Caddick M."/>
            <person name="Hynes M."/>
            <person name="Paoletti M."/>
            <person name="Fischer R."/>
            <person name="Miller B."/>
            <person name="Dyer P."/>
            <person name="Sachs M.S."/>
            <person name="Osmani S.A."/>
            <person name="Birren B.W."/>
        </authorList>
    </citation>
    <scope>NUCLEOTIDE SEQUENCE [LARGE SCALE GENOMIC DNA]</scope>
    <source>
        <strain evidence="2">FGSC A4 / ATCC 38163 / CBS 112.46 / NRRL 194 / M139</strain>
    </source>
</reference>
<name>C8VDY1_EMENI</name>
<dbReference type="HOGENOM" id="CLU_3014134_0_0_1"/>
<dbReference type="KEGG" id="ani:ANIA_11579"/>
<organism evidence="1 2">
    <name type="scientific">Emericella nidulans (strain FGSC A4 / ATCC 38163 / CBS 112.46 / NRRL 194 / M139)</name>
    <name type="common">Aspergillus nidulans</name>
    <dbReference type="NCBI Taxonomy" id="227321"/>
    <lineage>
        <taxon>Eukaryota</taxon>
        <taxon>Fungi</taxon>
        <taxon>Dikarya</taxon>
        <taxon>Ascomycota</taxon>
        <taxon>Pezizomycotina</taxon>
        <taxon>Eurotiomycetes</taxon>
        <taxon>Eurotiomycetidae</taxon>
        <taxon>Eurotiales</taxon>
        <taxon>Aspergillaceae</taxon>
        <taxon>Aspergillus</taxon>
        <taxon>Aspergillus subgen. Nidulantes</taxon>
    </lineage>
</organism>
<proteinExistence type="predicted"/>